<gene>
    <name evidence="1" type="ORF">DERYTH_LOCUS2190</name>
</gene>
<organism evidence="1 2">
    <name type="scientific">Dentiscutata erythropus</name>
    <dbReference type="NCBI Taxonomy" id="1348616"/>
    <lineage>
        <taxon>Eukaryota</taxon>
        <taxon>Fungi</taxon>
        <taxon>Fungi incertae sedis</taxon>
        <taxon>Mucoromycota</taxon>
        <taxon>Glomeromycotina</taxon>
        <taxon>Glomeromycetes</taxon>
        <taxon>Diversisporales</taxon>
        <taxon>Gigasporaceae</taxon>
        <taxon>Dentiscutata</taxon>
    </lineage>
</organism>
<name>A0A9N8WJB4_9GLOM</name>
<protein>
    <submittedName>
        <fullName evidence="1">23923_t:CDS:1</fullName>
    </submittedName>
</protein>
<comment type="caution">
    <text evidence="1">The sequence shown here is derived from an EMBL/GenBank/DDBJ whole genome shotgun (WGS) entry which is preliminary data.</text>
</comment>
<keyword evidence="2" id="KW-1185">Reference proteome</keyword>
<dbReference type="AlphaFoldDB" id="A0A9N8WJB4"/>
<evidence type="ECO:0000313" key="2">
    <source>
        <dbReference type="Proteomes" id="UP000789405"/>
    </source>
</evidence>
<dbReference type="EMBL" id="CAJVPY010000670">
    <property type="protein sequence ID" value="CAG8486456.1"/>
    <property type="molecule type" value="Genomic_DNA"/>
</dbReference>
<dbReference type="Proteomes" id="UP000789405">
    <property type="component" value="Unassembled WGS sequence"/>
</dbReference>
<accession>A0A9N8WJB4</accession>
<evidence type="ECO:0000313" key="1">
    <source>
        <dbReference type="EMBL" id="CAG8486456.1"/>
    </source>
</evidence>
<sequence length="53" mass="5937">MYMVNKNTILDEDECVINSNCGIGYECYNKVVVSNGPMILLDVQDPLTLDPIE</sequence>
<reference evidence="1" key="1">
    <citation type="submission" date="2021-06" db="EMBL/GenBank/DDBJ databases">
        <authorList>
            <person name="Kallberg Y."/>
            <person name="Tangrot J."/>
            <person name="Rosling A."/>
        </authorList>
    </citation>
    <scope>NUCLEOTIDE SEQUENCE</scope>
    <source>
        <strain evidence="1">MA453B</strain>
    </source>
</reference>
<proteinExistence type="predicted"/>